<dbReference type="PROSITE" id="PS50055">
    <property type="entry name" value="TYR_PHOSPHATASE_PTP"/>
    <property type="match status" value="1"/>
</dbReference>
<evidence type="ECO:0000313" key="12">
    <source>
        <dbReference type="Proteomes" id="UP000502823"/>
    </source>
</evidence>
<dbReference type="InterPro" id="IPR029021">
    <property type="entry name" value="Prot-tyrosine_phosphatase-like"/>
</dbReference>
<keyword evidence="3" id="KW-0963">Cytoplasm</keyword>
<feature type="non-terminal residue" evidence="11">
    <location>
        <position position="1"/>
    </location>
</feature>
<feature type="domain" description="Tyrosine-protein phosphatase" evidence="9">
    <location>
        <begin position="159"/>
        <end position="419"/>
    </location>
</feature>
<dbReference type="Gene3D" id="3.90.190.10">
    <property type="entry name" value="Protein tyrosine phosphatase superfamily"/>
    <property type="match status" value="1"/>
</dbReference>
<evidence type="ECO:0000256" key="6">
    <source>
        <dbReference type="ARBA" id="ARBA00022912"/>
    </source>
</evidence>
<keyword evidence="8" id="KW-0812">Transmembrane</keyword>
<dbReference type="EMBL" id="BLKM01012201">
    <property type="protein sequence ID" value="GFG35734.1"/>
    <property type="molecule type" value="Genomic_DNA"/>
</dbReference>
<comment type="subcellular location">
    <subcellularLocation>
        <location evidence="1">Cytoplasm</location>
    </subcellularLocation>
</comment>
<evidence type="ECO:0000256" key="7">
    <source>
        <dbReference type="ARBA" id="ARBA00034734"/>
    </source>
</evidence>
<dbReference type="InterPro" id="IPR000387">
    <property type="entry name" value="Tyr_Pase_dom"/>
</dbReference>
<dbReference type="GO" id="GO:0005737">
    <property type="term" value="C:cytoplasm"/>
    <property type="evidence" value="ECO:0007669"/>
    <property type="project" value="UniProtKB-SubCell"/>
</dbReference>
<dbReference type="SMART" id="SM00194">
    <property type="entry name" value="PTPc"/>
    <property type="match status" value="1"/>
</dbReference>
<dbReference type="InterPro" id="IPR016130">
    <property type="entry name" value="Tyr_Pase_AS"/>
</dbReference>
<reference evidence="12" key="1">
    <citation type="submission" date="2020-01" db="EMBL/GenBank/DDBJ databases">
        <title>Draft genome sequence of the Termite Coptotermes fromosanus.</title>
        <authorList>
            <person name="Itakura S."/>
            <person name="Yosikawa Y."/>
            <person name="Umezawa K."/>
        </authorList>
    </citation>
    <scope>NUCLEOTIDE SEQUENCE [LARGE SCALE GENOMIC DNA]</scope>
</reference>
<feature type="transmembrane region" description="Helical" evidence="8">
    <location>
        <begin position="92"/>
        <end position="113"/>
    </location>
</feature>
<accession>A0A6L2PU14</accession>
<keyword evidence="8" id="KW-1133">Transmembrane helix</keyword>
<keyword evidence="4" id="KW-0597">Phosphoprotein</keyword>
<sequence>TDKVCLVWELPDLSKNRCEIYNGAVTCNAVDNPKLPVANGETRVFENASFVVNVVGLAPATTYNCVGYITNESGSSKNSSDVRITTEPGVPVGMIVGVLFAIIAVGLIAVVVVKYHQGTLVWPPKLFTRAKQTTVRPQPVLLKKFPEYCAQMLDTPTRLGSEYQLLATLSADISEANTCVNGQLPENRRKNRYINILPYDTTRVTLDLIDGDPTSNYINASFIKGYSDDIEYIATQGPKEETCLDFWHMVFQHDVRVIVMVTNLVEQDKVKCHQYYPNHHESVAFGDMTISCTTQIEFPIHTARTLVLMKGDRRRTLSHLHFREWPDFGVPQSTDVMIHFCQTVRHHAVAAEVGLILVHCSAGVGRTGTLIAVDILLQHICENKKVDIFGTVFKLRKQRVNMVQTEGQYTYIYRCIKDAVQDPTIVNPGTVSNNQLEPIYENVGTSLNTLQYEKLPKVTYKIRCAFELTHTNDHVHIHMCTHSGGTGMIRLNCWQEIVDNTMEVAGAIMKH</sequence>
<evidence type="ECO:0000256" key="5">
    <source>
        <dbReference type="ARBA" id="ARBA00022801"/>
    </source>
</evidence>
<dbReference type="InParanoid" id="A0A6L2PU14"/>
<proteinExistence type="inferred from homology"/>
<dbReference type="FunFam" id="3.90.190.10:FF:000045">
    <property type="entry name" value="Tyrosine-protein phosphatase non-receptor type 12"/>
    <property type="match status" value="1"/>
</dbReference>
<dbReference type="PROSITE" id="PS00383">
    <property type="entry name" value="TYR_PHOSPHATASE_1"/>
    <property type="match status" value="1"/>
</dbReference>
<name>A0A6L2PU14_COPFO</name>
<dbReference type="SMART" id="SM00404">
    <property type="entry name" value="PTPc_motif"/>
    <property type="match status" value="1"/>
</dbReference>
<keyword evidence="12" id="KW-1185">Reference proteome</keyword>
<gene>
    <name evidence="11" type="ORF">Cfor_03920</name>
</gene>
<evidence type="ECO:0000256" key="1">
    <source>
        <dbReference type="ARBA" id="ARBA00004496"/>
    </source>
</evidence>
<keyword evidence="5" id="KW-0378">Hydrolase</keyword>
<comment type="similarity">
    <text evidence="7">Belongs to the protein-tyrosine phosphatase family. Non-receptor class 4 subfamily.</text>
</comment>
<dbReference type="PANTHER" id="PTHR19134">
    <property type="entry name" value="RECEPTOR-TYPE TYROSINE-PROTEIN PHOSPHATASE"/>
    <property type="match status" value="1"/>
</dbReference>
<feature type="domain" description="Tyrosine specific protein phosphatases" evidence="10">
    <location>
        <begin position="338"/>
        <end position="410"/>
    </location>
</feature>
<dbReference type="EC" id="3.1.3.48" evidence="2"/>
<dbReference type="PRINTS" id="PR00700">
    <property type="entry name" value="PRTYPHPHTASE"/>
</dbReference>
<evidence type="ECO:0000313" key="11">
    <source>
        <dbReference type="EMBL" id="GFG35734.1"/>
    </source>
</evidence>
<keyword evidence="8" id="KW-0472">Membrane</keyword>
<dbReference type="InterPro" id="IPR000242">
    <property type="entry name" value="PTP_cat"/>
</dbReference>
<organism evidence="11 12">
    <name type="scientific">Coptotermes formosanus</name>
    <name type="common">Formosan subterranean termite</name>
    <dbReference type="NCBI Taxonomy" id="36987"/>
    <lineage>
        <taxon>Eukaryota</taxon>
        <taxon>Metazoa</taxon>
        <taxon>Ecdysozoa</taxon>
        <taxon>Arthropoda</taxon>
        <taxon>Hexapoda</taxon>
        <taxon>Insecta</taxon>
        <taxon>Pterygota</taxon>
        <taxon>Neoptera</taxon>
        <taxon>Polyneoptera</taxon>
        <taxon>Dictyoptera</taxon>
        <taxon>Blattodea</taxon>
        <taxon>Blattoidea</taxon>
        <taxon>Termitoidae</taxon>
        <taxon>Rhinotermitidae</taxon>
        <taxon>Coptotermes</taxon>
    </lineage>
</organism>
<evidence type="ECO:0000259" key="10">
    <source>
        <dbReference type="PROSITE" id="PS50056"/>
    </source>
</evidence>
<evidence type="ECO:0000256" key="4">
    <source>
        <dbReference type="ARBA" id="ARBA00022553"/>
    </source>
</evidence>
<dbReference type="AlphaFoldDB" id="A0A6L2PU14"/>
<dbReference type="InterPro" id="IPR003595">
    <property type="entry name" value="Tyr_Pase_cat"/>
</dbReference>
<protein>
    <recommendedName>
        <fullName evidence="2">protein-tyrosine-phosphatase</fullName>
        <ecNumber evidence="2">3.1.3.48</ecNumber>
    </recommendedName>
</protein>
<evidence type="ECO:0000259" key="9">
    <source>
        <dbReference type="PROSITE" id="PS50055"/>
    </source>
</evidence>
<dbReference type="Pfam" id="PF00102">
    <property type="entry name" value="Y_phosphatase"/>
    <property type="match status" value="1"/>
</dbReference>
<dbReference type="InterPro" id="IPR050348">
    <property type="entry name" value="Protein-Tyr_Phosphatase"/>
</dbReference>
<evidence type="ECO:0000256" key="8">
    <source>
        <dbReference type="SAM" id="Phobius"/>
    </source>
</evidence>
<evidence type="ECO:0000256" key="3">
    <source>
        <dbReference type="ARBA" id="ARBA00022490"/>
    </source>
</evidence>
<dbReference type="Proteomes" id="UP000502823">
    <property type="component" value="Unassembled WGS sequence"/>
</dbReference>
<comment type="caution">
    <text evidence="11">The sequence shown here is derived from an EMBL/GenBank/DDBJ whole genome shotgun (WGS) entry which is preliminary data.</text>
</comment>
<evidence type="ECO:0000256" key="2">
    <source>
        <dbReference type="ARBA" id="ARBA00013064"/>
    </source>
</evidence>
<dbReference type="PANTHER" id="PTHR19134:SF562">
    <property type="entry name" value="PROTEIN-TYROSINE-PHOSPHATASE"/>
    <property type="match status" value="1"/>
</dbReference>
<dbReference type="GO" id="GO:0004725">
    <property type="term" value="F:protein tyrosine phosphatase activity"/>
    <property type="evidence" value="ECO:0007669"/>
    <property type="project" value="UniProtKB-EC"/>
</dbReference>
<keyword evidence="6" id="KW-0904">Protein phosphatase</keyword>
<dbReference type="SUPFAM" id="SSF52799">
    <property type="entry name" value="(Phosphotyrosine protein) phosphatases II"/>
    <property type="match status" value="1"/>
</dbReference>
<dbReference type="PROSITE" id="PS50056">
    <property type="entry name" value="TYR_PHOSPHATASE_2"/>
    <property type="match status" value="1"/>
</dbReference>
<dbReference type="GO" id="GO:0008045">
    <property type="term" value="P:motor neuron axon guidance"/>
    <property type="evidence" value="ECO:0007669"/>
    <property type="project" value="TreeGrafter"/>
</dbReference>
<dbReference type="OrthoDB" id="5854685at2759"/>